<gene>
    <name evidence="3" type="ORF">FHP29_12705</name>
</gene>
<keyword evidence="2" id="KW-0732">Signal</keyword>
<dbReference type="EMBL" id="VDMP01000024">
    <property type="protein sequence ID" value="TNM39719.1"/>
    <property type="molecule type" value="Genomic_DNA"/>
</dbReference>
<evidence type="ECO:0000313" key="3">
    <source>
        <dbReference type="EMBL" id="TNM39719.1"/>
    </source>
</evidence>
<evidence type="ECO:0000256" key="2">
    <source>
        <dbReference type="SAM" id="SignalP"/>
    </source>
</evidence>
<feature type="chain" id="PRO_5022711839" description="Phospholipase C/D domain-containing protein" evidence="2">
    <location>
        <begin position="27"/>
        <end position="944"/>
    </location>
</feature>
<sequence>MFLRRVLISISTLALVCLGLSLPAEAFKPYTHVQTGQDARSDAIDNGKVTIDGAEYAVDPKVVAALRDWPSYYNAGVIGPDGFPDLAMGQSVIHPEDTGLWLTYLLRKAWEAQDDPQYGTEEKSQILAFVYGFLTHAAGDLWAHTMVNQLSEGIFPAVDELLSDPEKASIALKHLISEGYVGDATRFYDGNPERGPAPGGDISDDSTPGIAFDAPIKFIYNTLVKRDNGSPTNKRGPILDRFYQLRAGLASFVGGADIDPVGDALAHFNSLQDSLDDLASACNFDGIEDSVGDAILCPIKAALFGIEFVGQSVAALLTLAGESVAWAAQQALKAYASAWIDDIDAGLRDWGELGLAATRALFDPQTRRDLQNEKCAWKGAESDQLRIDCEDGIGMIEVVLDESDDFLYDHLLSMLGAPDVAVTLAEALATVSDAVTTAFQDALGPVLNPILNPLAILDKAITDYIKKAIEDRFELPISDIEEFLENPSAWMRAPSVSLGSLGTISLFDNGEADLLDSYLGLTAADHKPSGALTDTAAFDEDRFAAYQNTVTTAKLLLLDGPTLNAVLSTKVGHPYALYGTAKTENIMTRRLGGSDGQWLKLIDGDHAWRQDGKPVFNRESAGTGDFPLWESCVLRERAFRGLFTDWENGTADFPDLGDATGDGVTSNDPNDPQPPTATFTTGTPTYVAGGRTYVTSATPLSIATHDGFWSDSEISLAYRVTPDGQAPGPWQPTGSNAGTVTVGTVGDGLVHVQTRSVDPCGVREQSFDVYVDNTPPEVTYQQPALAQYDTDDLSSIQYSVTDPGSGVASHSVTLDGAASSNGAVLDMFWLDAGIHTIVVTATDNVGNTATTPRQFRVRATTESLLSNLERAWSLGLITDRKVYDGLKDSLLAAQQSHLKKKHPTEWNQLTAYINQLEGQRGHGIDRVLADRWIGYALDLIASKG</sequence>
<evidence type="ECO:0000313" key="4">
    <source>
        <dbReference type="Proteomes" id="UP000313231"/>
    </source>
</evidence>
<dbReference type="OrthoDB" id="5145222at2"/>
<keyword evidence="4" id="KW-1185">Reference proteome</keyword>
<organism evidence="3 4">
    <name type="scientific">Nocardioides albidus</name>
    <dbReference type="NCBI Taxonomy" id="1517589"/>
    <lineage>
        <taxon>Bacteria</taxon>
        <taxon>Bacillati</taxon>
        <taxon>Actinomycetota</taxon>
        <taxon>Actinomycetes</taxon>
        <taxon>Propionibacteriales</taxon>
        <taxon>Nocardioidaceae</taxon>
        <taxon>Nocardioides</taxon>
    </lineage>
</organism>
<reference evidence="3 4" key="1">
    <citation type="journal article" date="2016" name="Int. J. Syst. Evol. Microbiol.">
        <title>Nocardioides albidus sp. nov., an actinobacterium isolated from garden soil.</title>
        <authorList>
            <person name="Singh H."/>
            <person name="Du J."/>
            <person name="Trinh H."/>
            <person name="Won K."/>
            <person name="Yang J.E."/>
            <person name="Yin C."/>
            <person name="Kook M."/>
            <person name="Yi T.H."/>
        </authorList>
    </citation>
    <scope>NUCLEOTIDE SEQUENCE [LARGE SCALE GENOMIC DNA]</scope>
    <source>
        <strain evidence="3 4">CCTCC AB 2015297</strain>
    </source>
</reference>
<comment type="caution">
    <text evidence="3">The sequence shown here is derived from an EMBL/GenBank/DDBJ whole genome shotgun (WGS) entry which is preliminary data.</text>
</comment>
<feature type="signal peptide" evidence="2">
    <location>
        <begin position="1"/>
        <end position="26"/>
    </location>
</feature>
<feature type="region of interest" description="Disordered" evidence="1">
    <location>
        <begin position="651"/>
        <end position="684"/>
    </location>
</feature>
<evidence type="ECO:0000256" key="1">
    <source>
        <dbReference type="SAM" id="MobiDB-lite"/>
    </source>
</evidence>
<protein>
    <recommendedName>
        <fullName evidence="5">Phospholipase C/D domain-containing protein</fullName>
    </recommendedName>
</protein>
<dbReference type="Proteomes" id="UP000313231">
    <property type="component" value="Unassembled WGS sequence"/>
</dbReference>
<dbReference type="RefSeq" id="WP_139623208.1">
    <property type="nucleotide sequence ID" value="NZ_VDMP01000024.1"/>
</dbReference>
<dbReference type="AlphaFoldDB" id="A0A5C4VWZ0"/>
<evidence type="ECO:0008006" key="5">
    <source>
        <dbReference type="Google" id="ProtNLM"/>
    </source>
</evidence>
<proteinExistence type="predicted"/>
<accession>A0A5C4VWZ0</accession>
<name>A0A5C4VWZ0_9ACTN</name>